<dbReference type="GO" id="GO:0008380">
    <property type="term" value="P:RNA splicing"/>
    <property type="evidence" value="ECO:0007669"/>
    <property type="project" value="UniProtKB-KW"/>
</dbReference>
<gene>
    <name evidence="12" type="ORF">CALVIDRAFT_491661</name>
</gene>
<evidence type="ECO:0000313" key="12">
    <source>
        <dbReference type="EMBL" id="KZO89544.1"/>
    </source>
</evidence>
<comment type="similarity">
    <text evidence="2">Belongs to the RRM U1 A/B'' family.</text>
</comment>
<evidence type="ECO:0000256" key="8">
    <source>
        <dbReference type="ARBA" id="ARBA00023242"/>
    </source>
</evidence>
<reference evidence="12 13" key="1">
    <citation type="journal article" date="2016" name="Mol. Biol. Evol.">
        <title>Comparative Genomics of Early-Diverging Mushroom-Forming Fungi Provides Insights into the Origins of Lignocellulose Decay Capabilities.</title>
        <authorList>
            <person name="Nagy L.G."/>
            <person name="Riley R."/>
            <person name="Tritt A."/>
            <person name="Adam C."/>
            <person name="Daum C."/>
            <person name="Floudas D."/>
            <person name="Sun H."/>
            <person name="Yadav J.S."/>
            <person name="Pangilinan J."/>
            <person name="Larsson K.H."/>
            <person name="Matsuura K."/>
            <person name="Barry K."/>
            <person name="Labutti K."/>
            <person name="Kuo R."/>
            <person name="Ohm R.A."/>
            <person name="Bhattacharya S.S."/>
            <person name="Shirouzu T."/>
            <person name="Yoshinaga Y."/>
            <person name="Martin F.M."/>
            <person name="Grigoriev I.V."/>
            <person name="Hibbett D.S."/>
        </authorList>
    </citation>
    <scope>NUCLEOTIDE SEQUENCE [LARGE SCALE GENOMIC DNA]</scope>
    <source>
        <strain evidence="12 13">TUFC12733</strain>
    </source>
</reference>
<comment type="subcellular location">
    <subcellularLocation>
        <location evidence="1">Nucleus</location>
    </subcellularLocation>
</comment>
<keyword evidence="3" id="KW-0507">mRNA processing</keyword>
<evidence type="ECO:0000259" key="11">
    <source>
        <dbReference type="PROSITE" id="PS50102"/>
    </source>
</evidence>
<evidence type="ECO:0000256" key="9">
    <source>
        <dbReference type="ARBA" id="ARBA00023274"/>
    </source>
</evidence>
<evidence type="ECO:0000256" key="7">
    <source>
        <dbReference type="ARBA" id="ARBA00023187"/>
    </source>
</evidence>
<proteinExistence type="inferred from homology"/>
<dbReference type="SUPFAM" id="SSF54928">
    <property type="entry name" value="RNA-binding domain, RBD"/>
    <property type="match status" value="1"/>
</dbReference>
<keyword evidence="13" id="KW-1185">Reference proteome</keyword>
<dbReference type="GO" id="GO:0003723">
    <property type="term" value="F:RNA binding"/>
    <property type="evidence" value="ECO:0007669"/>
    <property type="project" value="UniProtKB-UniRule"/>
</dbReference>
<evidence type="ECO:0000256" key="5">
    <source>
        <dbReference type="ARBA" id="ARBA00022737"/>
    </source>
</evidence>
<dbReference type="FunFam" id="3.30.70.330:FF:000039">
    <property type="entry name" value="U1 small nuclear ribonucleoprotein A"/>
    <property type="match status" value="1"/>
</dbReference>
<name>A0A167FJ62_CALVF</name>
<organism evidence="12 13">
    <name type="scientific">Calocera viscosa (strain TUFC12733)</name>
    <dbReference type="NCBI Taxonomy" id="1330018"/>
    <lineage>
        <taxon>Eukaryota</taxon>
        <taxon>Fungi</taxon>
        <taxon>Dikarya</taxon>
        <taxon>Basidiomycota</taxon>
        <taxon>Agaricomycotina</taxon>
        <taxon>Dacrymycetes</taxon>
        <taxon>Dacrymycetales</taxon>
        <taxon>Dacrymycetaceae</taxon>
        <taxon>Calocera</taxon>
    </lineage>
</organism>
<dbReference type="SMART" id="SM00360">
    <property type="entry name" value="RRM"/>
    <property type="match status" value="2"/>
</dbReference>
<keyword evidence="6 10" id="KW-0694">RNA-binding</keyword>
<evidence type="ECO:0000256" key="10">
    <source>
        <dbReference type="PROSITE-ProRule" id="PRU00176"/>
    </source>
</evidence>
<dbReference type="CDD" id="cd12247">
    <property type="entry name" value="RRM2_U1A_like"/>
    <property type="match status" value="1"/>
</dbReference>
<evidence type="ECO:0000256" key="6">
    <source>
        <dbReference type="ARBA" id="ARBA00022884"/>
    </source>
</evidence>
<dbReference type="GO" id="GO:0005681">
    <property type="term" value="C:spliceosomal complex"/>
    <property type="evidence" value="ECO:0007669"/>
    <property type="project" value="UniProtKB-KW"/>
</dbReference>
<evidence type="ECO:0000256" key="4">
    <source>
        <dbReference type="ARBA" id="ARBA00022728"/>
    </source>
</evidence>
<dbReference type="InterPro" id="IPR000504">
    <property type="entry name" value="RRM_dom"/>
</dbReference>
<dbReference type="GO" id="GO:0006397">
    <property type="term" value="P:mRNA processing"/>
    <property type="evidence" value="ECO:0007669"/>
    <property type="project" value="UniProtKB-KW"/>
</dbReference>
<protein>
    <submittedName>
        <fullName evidence="12">RNA-binding domain-containing protein</fullName>
    </submittedName>
</protein>
<dbReference type="AlphaFoldDB" id="A0A167FJ62"/>
<dbReference type="Gene3D" id="3.30.70.330">
    <property type="match status" value="2"/>
</dbReference>
<evidence type="ECO:0000256" key="2">
    <source>
        <dbReference type="ARBA" id="ARBA00007243"/>
    </source>
</evidence>
<dbReference type="PANTHER" id="PTHR10501">
    <property type="entry name" value="U1 SMALL NUCLEAR RIBONUCLEOPROTEIN A/U2 SMALL NUCLEAR RIBONUCLEOPROTEIN B"/>
    <property type="match status" value="1"/>
</dbReference>
<dbReference type="PROSITE" id="PS50102">
    <property type="entry name" value="RRM"/>
    <property type="match status" value="2"/>
</dbReference>
<dbReference type="EMBL" id="KV417384">
    <property type="protein sequence ID" value="KZO89544.1"/>
    <property type="molecule type" value="Genomic_DNA"/>
</dbReference>
<keyword evidence="5" id="KW-0677">Repeat</keyword>
<evidence type="ECO:0000313" key="13">
    <source>
        <dbReference type="Proteomes" id="UP000076738"/>
    </source>
</evidence>
<evidence type="ECO:0000256" key="1">
    <source>
        <dbReference type="ARBA" id="ARBA00004123"/>
    </source>
</evidence>
<dbReference type="STRING" id="1330018.A0A167FJ62"/>
<dbReference type="GO" id="GO:0030532">
    <property type="term" value="C:small nuclear ribonucleoprotein complex"/>
    <property type="evidence" value="ECO:0007669"/>
    <property type="project" value="UniProtKB-ARBA"/>
</dbReference>
<keyword evidence="9" id="KW-0687">Ribonucleoprotein</keyword>
<dbReference type="Pfam" id="PF00076">
    <property type="entry name" value="RRM_1"/>
    <property type="match status" value="2"/>
</dbReference>
<dbReference type="InterPro" id="IPR012677">
    <property type="entry name" value="Nucleotide-bd_a/b_plait_sf"/>
</dbReference>
<keyword evidence="4" id="KW-0747">Spliceosome</keyword>
<keyword evidence="7" id="KW-0508">mRNA splicing</keyword>
<feature type="domain" description="RRM" evidence="11">
    <location>
        <begin position="193"/>
        <end position="267"/>
    </location>
</feature>
<dbReference type="FunFam" id="3.30.70.330:FF:000029">
    <property type="entry name" value="U2 small nuclear ribonucleoprotein B"/>
    <property type="match status" value="1"/>
</dbReference>
<dbReference type="OrthoDB" id="266020at2759"/>
<keyword evidence="8" id="KW-0539">Nucleus</keyword>
<dbReference type="InterPro" id="IPR035979">
    <property type="entry name" value="RBD_domain_sf"/>
</dbReference>
<accession>A0A167FJ62</accession>
<evidence type="ECO:0000256" key="3">
    <source>
        <dbReference type="ARBA" id="ARBA00022664"/>
    </source>
</evidence>
<sequence>MDVDQPIELASPRLENGSATLPTLNGAAVNGTPGQPADPPTETIYVQNLNESVRMNTLKQTLTNLFKNYGDVLDVVAHHNIRMRGQAFVSFANPEEAAKAVKEVDRFPLYGKALKLSFAKTRSDAVVKKLDEAQMEVHKAERLARKKRARADNPHRRKVQARTAAGAVYCEGAAPQQGRRLVQMPDEYLPPNKILFLQNLPDSTTLQQLQMLFSQYPGLHEVRLVPTKKDIAFVEYVDENAASTAKDALHNYRLDGEAKMKVTFARK</sequence>
<feature type="domain" description="RRM" evidence="11">
    <location>
        <begin position="42"/>
        <end position="121"/>
    </location>
</feature>
<dbReference type="Proteomes" id="UP000076738">
    <property type="component" value="Unassembled WGS sequence"/>
</dbReference>